<dbReference type="PIRSF" id="PIRSF019543">
    <property type="entry name" value="Clavaminate_syn"/>
    <property type="match status" value="1"/>
</dbReference>
<comment type="similarity">
    <text evidence="2">Belongs to the clavaminate synthase family.</text>
</comment>
<dbReference type="InterPro" id="IPR003819">
    <property type="entry name" value="TauD/TfdA-like"/>
</dbReference>
<name>A0ABX2FFH6_9PSEU</name>
<organism evidence="8 9">
    <name type="scientific">Kibdelosporangium persicum</name>
    <dbReference type="NCBI Taxonomy" id="2698649"/>
    <lineage>
        <taxon>Bacteria</taxon>
        <taxon>Bacillati</taxon>
        <taxon>Actinomycetota</taxon>
        <taxon>Actinomycetes</taxon>
        <taxon>Pseudonocardiales</taxon>
        <taxon>Pseudonocardiaceae</taxon>
        <taxon>Kibdelosporangium</taxon>
    </lineage>
</organism>
<evidence type="ECO:0000256" key="1">
    <source>
        <dbReference type="ARBA" id="ARBA00001954"/>
    </source>
</evidence>
<evidence type="ECO:0000313" key="9">
    <source>
        <dbReference type="Proteomes" id="UP000763557"/>
    </source>
</evidence>
<evidence type="ECO:0000256" key="3">
    <source>
        <dbReference type="ARBA" id="ARBA00022723"/>
    </source>
</evidence>
<dbReference type="Gene3D" id="3.60.130.10">
    <property type="entry name" value="Clavaminate synthase-like"/>
    <property type="match status" value="1"/>
</dbReference>
<dbReference type="InterPro" id="IPR050411">
    <property type="entry name" value="AlphaKG_dependent_hydroxylases"/>
</dbReference>
<evidence type="ECO:0000256" key="5">
    <source>
        <dbReference type="ARBA" id="ARBA00023004"/>
    </source>
</evidence>
<comment type="caution">
    <text evidence="8">The sequence shown here is derived from an EMBL/GenBank/DDBJ whole genome shotgun (WGS) entry which is preliminary data.</text>
</comment>
<evidence type="ECO:0000256" key="6">
    <source>
        <dbReference type="ARBA" id="ARBA00023194"/>
    </source>
</evidence>
<evidence type="ECO:0000256" key="4">
    <source>
        <dbReference type="ARBA" id="ARBA00023002"/>
    </source>
</evidence>
<sequence>MSVLLDLHEEITVVTLGTEESDALAGVARRLCTRADGRVDNVGWVAAAGEAWEETPPMLRQAVRTFRRDSGRHGTLLLRGLPLGSDPLPPTPNADNSVQRTATCPAAVLMMVASGLGDPVAFMAEKSGALVQDVVPVPDKETSQSNAGSVPLMFHTENAFHAHRPDYVLLNCLRADQDGSAGLRVVSVRALLPYLDDRTREALWAEEFVTEPPPSFATRAGAEGVPHAVLHGHEDDPEIRVDLVATRPMTRRAGSALARLRDCCEAVSLSVYLSPGDLVVVDNRSALHGRSAFRARYDGYDRWLQRTFVLADLRRSRRYRSQDGHVLNSWDVAESSWRSTAPTSTRDIFTTSRSPEAEGW</sequence>
<reference evidence="8 9" key="1">
    <citation type="submission" date="2020-01" db="EMBL/GenBank/DDBJ databases">
        <title>Kibdelosporangium persica a novel Actinomycetes from a hot desert in Iran.</title>
        <authorList>
            <person name="Safaei N."/>
            <person name="Zaburannyi N."/>
            <person name="Mueller R."/>
            <person name="Wink J."/>
        </authorList>
    </citation>
    <scope>NUCLEOTIDE SEQUENCE [LARGE SCALE GENOMIC DNA]</scope>
    <source>
        <strain evidence="8 9">4NS15</strain>
    </source>
</reference>
<gene>
    <name evidence="8" type="ORF">GC106_67800</name>
</gene>
<feature type="domain" description="TauD/TfdA-like" evidence="7">
    <location>
        <begin position="65"/>
        <end position="307"/>
    </location>
</feature>
<evidence type="ECO:0000313" key="8">
    <source>
        <dbReference type="EMBL" id="NRN69523.1"/>
    </source>
</evidence>
<evidence type="ECO:0000256" key="2">
    <source>
        <dbReference type="ARBA" id="ARBA00008425"/>
    </source>
</evidence>
<keyword evidence="3" id="KW-0479">Metal-binding</keyword>
<protein>
    <submittedName>
        <fullName evidence="8">L-asparagine oxygenase</fullName>
    </submittedName>
</protein>
<dbReference type="InterPro" id="IPR042098">
    <property type="entry name" value="TauD-like_sf"/>
</dbReference>
<keyword evidence="6" id="KW-0045">Antibiotic biosynthesis</keyword>
<keyword evidence="9" id="KW-1185">Reference proteome</keyword>
<dbReference type="RefSeq" id="WP_173139823.1">
    <property type="nucleotide sequence ID" value="NZ_CBCSGW010000012.1"/>
</dbReference>
<comment type="cofactor">
    <cofactor evidence="1">
        <name>Fe(2+)</name>
        <dbReference type="ChEBI" id="CHEBI:29033"/>
    </cofactor>
</comment>
<dbReference type="PANTHER" id="PTHR10696:SF56">
    <property type="entry name" value="TAUD_TFDA-LIKE DOMAIN-CONTAINING PROTEIN"/>
    <property type="match status" value="1"/>
</dbReference>
<accession>A0ABX2FFH6</accession>
<keyword evidence="5" id="KW-0408">Iron</keyword>
<dbReference type="PANTHER" id="PTHR10696">
    <property type="entry name" value="GAMMA-BUTYROBETAINE HYDROXYLASE-RELATED"/>
    <property type="match status" value="1"/>
</dbReference>
<dbReference type="Proteomes" id="UP000763557">
    <property type="component" value="Unassembled WGS sequence"/>
</dbReference>
<dbReference type="EMBL" id="JAAATY010000028">
    <property type="protein sequence ID" value="NRN69523.1"/>
    <property type="molecule type" value="Genomic_DNA"/>
</dbReference>
<keyword evidence="4" id="KW-0560">Oxidoreductase</keyword>
<evidence type="ECO:0000259" key="7">
    <source>
        <dbReference type="Pfam" id="PF02668"/>
    </source>
</evidence>
<proteinExistence type="inferred from homology"/>
<dbReference type="InterPro" id="IPR014503">
    <property type="entry name" value="Clavaminate_syn-like"/>
</dbReference>
<dbReference type="SUPFAM" id="SSF51197">
    <property type="entry name" value="Clavaminate synthase-like"/>
    <property type="match status" value="1"/>
</dbReference>
<dbReference type="Pfam" id="PF02668">
    <property type="entry name" value="TauD"/>
    <property type="match status" value="1"/>
</dbReference>